<keyword evidence="2" id="KW-1185">Reference proteome</keyword>
<protein>
    <submittedName>
        <fullName evidence="1">Uncharacterized protein</fullName>
    </submittedName>
</protein>
<comment type="caution">
    <text evidence="1">The sequence shown here is derived from an EMBL/GenBank/DDBJ whole genome shotgun (WGS) entry which is preliminary data.</text>
</comment>
<dbReference type="EMBL" id="MU118159">
    <property type="protein sequence ID" value="KAF9644126.1"/>
    <property type="molecule type" value="Genomic_DNA"/>
</dbReference>
<reference evidence="1" key="2">
    <citation type="journal article" date="2020" name="Nat. Commun.">
        <title>Large-scale genome sequencing of mycorrhizal fungi provides insights into the early evolution of symbiotic traits.</title>
        <authorList>
            <person name="Miyauchi S."/>
            <person name="Kiss E."/>
            <person name="Kuo A."/>
            <person name="Drula E."/>
            <person name="Kohler A."/>
            <person name="Sanchez-Garcia M."/>
            <person name="Morin E."/>
            <person name="Andreopoulos B."/>
            <person name="Barry K.W."/>
            <person name="Bonito G."/>
            <person name="Buee M."/>
            <person name="Carver A."/>
            <person name="Chen C."/>
            <person name="Cichocki N."/>
            <person name="Clum A."/>
            <person name="Culley D."/>
            <person name="Crous P.W."/>
            <person name="Fauchery L."/>
            <person name="Girlanda M."/>
            <person name="Hayes R.D."/>
            <person name="Keri Z."/>
            <person name="LaButti K."/>
            <person name="Lipzen A."/>
            <person name="Lombard V."/>
            <person name="Magnuson J."/>
            <person name="Maillard F."/>
            <person name="Murat C."/>
            <person name="Nolan M."/>
            <person name="Ohm R.A."/>
            <person name="Pangilinan J."/>
            <person name="Pereira M.F."/>
            <person name="Perotto S."/>
            <person name="Peter M."/>
            <person name="Pfister S."/>
            <person name="Riley R."/>
            <person name="Sitrit Y."/>
            <person name="Stielow J.B."/>
            <person name="Szollosi G."/>
            <person name="Zifcakova L."/>
            <person name="Stursova M."/>
            <person name="Spatafora J.W."/>
            <person name="Tedersoo L."/>
            <person name="Vaario L.M."/>
            <person name="Yamada A."/>
            <person name="Yan M."/>
            <person name="Wang P."/>
            <person name="Xu J."/>
            <person name="Bruns T."/>
            <person name="Baldrian P."/>
            <person name="Vilgalys R."/>
            <person name="Dunand C."/>
            <person name="Henrissat B."/>
            <person name="Grigoriev I.V."/>
            <person name="Hibbett D."/>
            <person name="Nagy L.G."/>
            <person name="Martin F.M."/>
        </authorList>
    </citation>
    <scope>NUCLEOTIDE SEQUENCE</scope>
    <source>
        <strain evidence="1">P2</strain>
    </source>
</reference>
<dbReference type="Proteomes" id="UP000886501">
    <property type="component" value="Unassembled WGS sequence"/>
</dbReference>
<accession>A0ACB6Z3G0</accession>
<proteinExistence type="predicted"/>
<evidence type="ECO:0000313" key="1">
    <source>
        <dbReference type="EMBL" id="KAF9644126.1"/>
    </source>
</evidence>
<evidence type="ECO:0000313" key="2">
    <source>
        <dbReference type="Proteomes" id="UP000886501"/>
    </source>
</evidence>
<reference evidence="1" key="1">
    <citation type="submission" date="2019-10" db="EMBL/GenBank/DDBJ databases">
        <authorList>
            <consortium name="DOE Joint Genome Institute"/>
            <person name="Kuo A."/>
            <person name="Miyauchi S."/>
            <person name="Kiss E."/>
            <person name="Drula E."/>
            <person name="Kohler A."/>
            <person name="Sanchez-Garcia M."/>
            <person name="Andreopoulos B."/>
            <person name="Barry K.W."/>
            <person name="Bonito G."/>
            <person name="Buee M."/>
            <person name="Carver A."/>
            <person name="Chen C."/>
            <person name="Cichocki N."/>
            <person name="Clum A."/>
            <person name="Culley D."/>
            <person name="Crous P.W."/>
            <person name="Fauchery L."/>
            <person name="Girlanda M."/>
            <person name="Hayes R."/>
            <person name="Keri Z."/>
            <person name="Labutti K."/>
            <person name="Lipzen A."/>
            <person name="Lombard V."/>
            <person name="Magnuson J."/>
            <person name="Maillard F."/>
            <person name="Morin E."/>
            <person name="Murat C."/>
            <person name="Nolan M."/>
            <person name="Ohm R."/>
            <person name="Pangilinan J."/>
            <person name="Pereira M."/>
            <person name="Perotto S."/>
            <person name="Peter M."/>
            <person name="Riley R."/>
            <person name="Sitrit Y."/>
            <person name="Stielow B."/>
            <person name="Szollosi G."/>
            <person name="Zifcakova L."/>
            <person name="Stursova M."/>
            <person name="Spatafora J.W."/>
            <person name="Tedersoo L."/>
            <person name="Vaario L.-M."/>
            <person name="Yamada A."/>
            <person name="Yan M."/>
            <person name="Wang P."/>
            <person name="Xu J."/>
            <person name="Bruns T."/>
            <person name="Baldrian P."/>
            <person name="Vilgalys R."/>
            <person name="Henrissat B."/>
            <person name="Grigoriev I.V."/>
            <person name="Hibbett D."/>
            <person name="Nagy L.G."/>
            <person name="Martin F.M."/>
        </authorList>
    </citation>
    <scope>NUCLEOTIDE SEQUENCE</scope>
    <source>
        <strain evidence="1">P2</strain>
    </source>
</reference>
<organism evidence="1 2">
    <name type="scientific">Thelephora ganbajun</name>
    <name type="common">Ganba fungus</name>
    <dbReference type="NCBI Taxonomy" id="370292"/>
    <lineage>
        <taxon>Eukaryota</taxon>
        <taxon>Fungi</taxon>
        <taxon>Dikarya</taxon>
        <taxon>Basidiomycota</taxon>
        <taxon>Agaricomycotina</taxon>
        <taxon>Agaricomycetes</taxon>
        <taxon>Thelephorales</taxon>
        <taxon>Thelephoraceae</taxon>
        <taxon>Thelephora</taxon>
    </lineage>
</organism>
<name>A0ACB6Z3G0_THEGA</name>
<gene>
    <name evidence="1" type="ORF">BDM02DRAFT_3272643</name>
</gene>
<sequence length="151" mass="16934">MSRTDVCPDPNLKDPSGQGLIAGPTVSTWDLTTVLQENWLNSLKGALKRITLERPTPDVWVAVADPIFNASHSNGAHRKRDWKIGHPSRYSLVASDYNGDATSTFIGTLRTIDYSLQLASVDYSAVYLHKMERETPSNLFDYPEEEPSYIY</sequence>